<dbReference type="Proteomes" id="UP000298030">
    <property type="component" value="Unassembled WGS sequence"/>
</dbReference>
<organism evidence="2 3">
    <name type="scientific">Coprinellus micaceus</name>
    <name type="common">Glistening ink-cap mushroom</name>
    <name type="synonym">Coprinus micaceus</name>
    <dbReference type="NCBI Taxonomy" id="71717"/>
    <lineage>
        <taxon>Eukaryota</taxon>
        <taxon>Fungi</taxon>
        <taxon>Dikarya</taxon>
        <taxon>Basidiomycota</taxon>
        <taxon>Agaricomycotina</taxon>
        <taxon>Agaricomycetes</taxon>
        <taxon>Agaricomycetidae</taxon>
        <taxon>Agaricales</taxon>
        <taxon>Agaricineae</taxon>
        <taxon>Psathyrellaceae</taxon>
        <taxon>Coprinellus</taxon>
    </lineage>
</organism>
<dbReference type="AlphaFoldDB" id="A0A4Y7TES2"/>
<evidence type="ECO:0000256" key="1">
    <source>
        <dbReference type="SAM" id="MobiDB-lite"/>
    </source>
</evidence>
<evidence type="ECO:0008006" key="4">
    <source>
        <dbReference type="Google" id="ProtNLM"/>
    </source>
</evidence>
<dbReference type="Gene3D" id="3.80.10.10">
    <property type="entry name" value="Ribonuclease Inhibitor"/>
    <property type="match status" value="1"/>
</dbReference>
<proteinExistence type="predicted"/>
<dbReference type="SUPFAM" id="SSF52047">
    <property type="entry name" value="RNI-like"/>
    <property type="match status" value="1"/>
</dbReference>
<evidence type="ECO:0000313" key="3">
    <source>
        <dbReference type="Proteomes" id="UP000298030"/>
    </source>
</evidence>
<name>A0A4Y7TES2_COPMI</name>
<dbReference type="OrthoDB" id="2909371at2759"/>
<gene>
    <name evidence="2" type="ORF">FA13DRAFT_1708709</name>
</gene>
<feature type="compositionally biased region" description="Polar residues" evidence="1">
    <location>
        <begin position="60"/>
        <end position="69"/>
    </location>
</feature>
<dbReference type="InterPro" id="IPR032675">
    <property type="entry name" value="LRR_dom_sf"/>
</dbReference>
<dbReference type="EMBL" id="QPFP01000014">
    <property type="protein sequence ID" value="TEB32673.1"/>
    <property type="molecule type" value="Genomic_DNA"/>
</dbReference>
<reference evidence="2 3" key="1">
    <citation type="journal article" date="2019" name="Nat. Ecol. Evol.">
        <title>Megaphylogeny resolves global patterns of mushroom evolution.</title>
        <authorList>
            <person name="Varga T."/>
            <person name="Krizsan K."/>
            <person name="Foldi C."/>
            <person name="Dima B."/>
            <person name="Sanchez-Garcia M."/>
            <person name="Sanchez-Ramirez S."/>
            <person name="Szollosi G.J."/>
            <person name="Szarkandi J.G."/>
            <person name="Papp V."/>
            <person name="Albert L."/>
            <person name="Andreopoulos W."/>
            <person name="Angelini C."/>
            <person name="Antonin V."/>
            <person name="Barry K.W."/>
            <person name="Bougher N.L."/>
            <person name="Buchanan P."/>
            <person name="Buyck B."/>
            <person name="Bense V."/>
            <person name="Catcheside P."/>
            <person name="Chovatia M."/>
            <person name="Cooper J."/>
            <person name="Damon W."/>
            <person name="Desjardin D."/>
            <person name="Finy P."/>
            <person name="Geml J."/>
            <person name="Haridas S."/>
            <person name="Hughes K."/>
            <person name="Justo A."/>
            <person name="Karasinski D."/>
            <person name="Kautmanova I."/>
            <person name="Kiss B."/>
            <person name="Kocsube S."/>
            <person name="Kotiranta H."/>
            <person name="LaButti K.M."/>
            <person name="Lechner B.E."/>
            <person name="Liimatainen K."/>
            <person name="Lipzen A."/>
            <person name="Lukacs Z."/>
            <person name="Mihaltcheva S."/>
            <person name="Morgado L.N."/>
            <person name="Niskanen T."/>
            <person name="Noordeloos M.E."/>
            <person name="Ohm R.A."/>
            <person name="Ortiz-Santana B."/>
            <person name="Ovrebo C."/>
            <person name="Racz N."/>
            <person name="Riley R."/>
            <person name="Savchenko A."/>
            <person name="Shiryaev A."/>
            <person name="Soop K."/>
            <person name="Spirin V."/>
            <person name="Szebenyi C."/>
            <person name="Tomsovsky M."/>
            <person name="Tulloss R.E."/>
            <person name="Uehling J."/>
            <person name="Grigoriev I.V."/>
            <person name="Vagvolgyi C."/>
            <person name="Papp T."/>
            <person name="Martin F.M."/>
            <person name="Miettinen O."/>
            <person name="Hibbett D.S."/>
            <person name="Nagy L.G."/>
        </authorList>
    </citation>
    <scope>NUCLEOTIDE SEQUENCE [LARGE SCALE GENOMIC DNA]</scope>
    <source>
        <strain evidence="2 3">FP101781</strain>
    </source>
</reference>
<sequence>MDLWSSPDPNLHQQCYDPFVNELFALRDGFGSSGRYLPSTSSSHFFPPAVETPRKKGQRRNTIINTPDGTQRRPITRIPAEVWADILRRCIPSREENDRIPTLSPRKAPMQLTAITKGLRHIALAMPELWASISLVPNRDHELPCPETLEYWLRLSQNLPLTISVSRNRYRGAGDDLEYLFWKLAKWSGKRWEHLYVNPIGIHGADGRWRRYVFPRLKSVTIQGGIQPPSLPECFKSLVKTSESLRALSWTDVEPLQFERRSELPLNVSLPLSRLQYLKLSNPLWPSDALHMLKAAPMLQTLEFTALKGIRYTSVIMGTYPTQPIQLLHLRSLSINALKFEEECGQAVRTSMDDFLPYIFTPNLHSLSVGYNDDQRSPFAALQSFLTTTRCRLTSLTFSYAPLSSKELHWILAHLTSAGSLRALAIKAAPQVASPLSNQLTSWMLPSPQCLVPTLQHFSFNVSALNASSPGAVTNMLKQRCKVRPRFLRSVHFEDLCQVESRASTPNEIIYIREFAARYRLITTSN</sequence>
<comment type="caution">
    <text evidence="2">The sequence shown here is derived from an EMBL/GenBank/DDBJ whole genome shotgun (WGS) entry which is preliminary data.</text>
</comment>
<evidence type="ECO:0000313" key="2">
    <source>
        <dbReference type="EMBL" id="TEB32673.1"/>
    </source>
</evidence>
<feature type="region of interest" description="Disordered" evidence="1">
    <location>
        <begin position="44"/>
        <end position="71"/>
    </location>
</feature>
<keyword evidence="3" id="KW-1185">Reference proteome</keyword>
<accession>A0A4Y7TES2</accession>
<protein>
    <recommendedName>
        <fullName evidence="4">F-box domain-containing protein</fullName>
    </recommendedName>
</protein>